<sequence>MFPTLSVILVSYHSQHDLEQCLPSLTCSSPMEVIIVDNDPQDGTSQWLSTAYPDIHVIASSNSGYGAACNLGMKHARGQFWCVLNPDTRLYPGALDTLLETSIAHPDALITPALLQPSGIVNAYGNTMHITGITTCDHFGDAWTDSPRFYSPLLASGAAIMAPRNIWERLGGFDPSYFLYMEDADLSLRARLQGLTVICDTRARIMHDYTLNLTAEKFYWLERNRWRTLLTTYSTRTLITLTIPLIATEIATWAYALLKGPQYVSAHLRVYLWLFRNHAVWRVKRVAVQRSRTISDATLLAEMETAYPLNQLISARWLAHHLSRWSARFFGWFGGKKVALR</sequence>
<name>A0ABM6RVQ9_9FIRM</name>
<dbReference type="Gene3D" id="3.90.550.10">
    <property type="entry name" value="Spore Coat Polysaccharide Biosynthesis Protein SpsA, Chain A"/>
    <property type="match status" value="1"/>
</dbReference>
<dbReference type="EMBL" id="CP019454">
    <property type="protein sequence ID" value="AUW95543.1"/>
    <property type="molecule type" value="Genomic_DNA"/>
</dbReference>
<evidence type="ECO:0000256" key="4">
    <source>
        <dbReference type="ARBA" id="ARBA00022679"/>
    </source>
</evidence>
<evidence type="ECO:0000256" key="2">
    <source>
        <dbReference type="ARBA" id="ARBA00006739"/>
    </source>
</evidence>
<dbReference type="PANTHER" id="PTHR43179:SF12">
    <property type="entry name" value="GALACTOFURANOSYLTRANSFERASE GLFT2"/>
    <property type="match status" value="1"/>
</dbReference>
<evidence type="ECO:0000313" key="6">
    <source>
        <dbReference type="EMBL" id="AUW95543.1"/>
    </source>
</evidence>
<reference evidence="6 7" key="1">
    <citation type="journal article" date="2019" name="Sci. Rep.">
        <title>Sulfobacillus thermotolerans: new insights into resistance and metabolic capacities of acidophilic chemolithotrophs.</title>
        <authorList>
            <person name="Panyushkina A.E."/>
            <person name="Babenko V.V."/>
            <person name="Nikitina A.S."/>
            <person name="Selezneva O.V."/>
            <person name="Tsaplina I.A."/>
            <person name="Letarova M.A."/>
            <person name="Kostryukova E.S."/>
            <person name="Letarov A.V."/>
        </authorList>
    </citation>
    <scope>NUCLEOTIDE SEQUENCE [LARGE SCALE GENOMIC DNA]</scope>
    <source>
        <strain evidence="6 7">Kr1</strain>
    </source>
</reference>
<evidence type="ECO:0000256" key="3">
    <source>
        <dbReference type="ARBA" id="ARBA00022676"/>
    </source>
</evidence>
<dbReference type="PANTHER" id="PTHR43179">
    <property type="entry name" value="RHAMNOSYLTRANSFERASE WBBL"/>
    <property type="match status" value="1"/>
</dbReference>
<keyword evidence="4" id="KW-0808">Transferase</keyword>
<comment type="similarity">
    <text evidence="2">Belongs to the glycosyltransferase 2 family.</text>
</comment>
<keyword evidence="7" id="KW-1185">Reference proteome</keyword>
<dbReference type="SUPFAM" id="SSF53448">
    <property type="entry name" value="Nucleotide-diphospho-sugar transferases"/>
    <property type="match status" value="1"/>
</dbReference>
<dbReference type="CDD" id="cd04186">
    <property type="entry name" value="GT_2_like_c"/>
    <property type="match status" value="1"/>
</dbReference>
<feature type="domain" description="Glycosyltransferase 2-like" evidence="5">
    <location>
        <begin position="6"/>
        <end position="128"/>
    </location>
</feature>
<accession>A0ABM6RVQ9</accession>
<comment type="pathway">
    <text evidence="1">Cell wall biogenesis; cell wall polysaccharide biosynthesis.</text>
</comment>
<proteinExistence type="inferred from homology"/>
<dbReference type="InterPro" id="IPR001173">
    <property type="entry name" value="Glyco_trans_2-like"/>
</dbReference>
<dbReference type="InterPro" id="IPR029044">
    <property type="entry name" value="Nucleotide-diphossugar_trans"/>
</dbReference>
<gene>
    <name evidence="6" type="ORF">BXT84_10830</name>
</gene>
<dbReference type="Proteomes" id="UP000325292">
    <property type="component" value="Chromosome"/>
</dbReference>
<evidence type="ECO:0000313" key="7">
    <source>
        <dbReference type="Proteomes" id="UP000325292"/>
    </source>
</evidence>
<protein>
    <recommendedName>
        <fullName evidence="5">Glycosyltransferase 2-like domain-containing protein</fullName>
    </recommendedName>
</protein>
<evidence type="ECO:0000259" key="5">
    <source>
        <dbReference type="Pfam" id="PF00535"/>
    </source>
</evidence>
<organism evidence="6 7">
    <name type="scientific">Sulfobacillus thermotolerans</name>
    <dbReference type="NCBI Taxonomy" id="338644"/>
    <lineage>
        <taxon>Bacteria</taxon>
        <taxon>Bacillati</taxon>
        <taxon>Bacillota</taxon>
        <taxon>Clostridia</taxon>
        <taxon>Eubacteriales</taxon>
        <taxon>Clostridiales Family XVII. Incertae Sedis</taxon>
        <taxon>Sulfobacillus</taxon>
    </lineage>
</organism>
<keyword evidence="3" id="KW-0328">Glycosyltransferase</keyword>
<dbReference type="Pfam" id="PF00535">
    <property type="entry name" value="Glycos_transf_2"/>
    <property type="match status" value="1"/>
</dbReference>
<evidence type="ECO:0000256" key="1">
    <source>
        <dbReference type="ARBA" id="ARBA00004776"/>
    </source>
</evidence>